<protein>
    <submittedName>
        <fullName evidence="2">Styrene monooxygenase/indole monooxygenase family protein</fullName>
    </submittedName>
</protein>
<evidence type="ECO:0000259" key="1">
    <source>
        <dbReference type="Pfam" id="PF17885"/>
    </source>
</evidence>
<evidence type="ECO:0000313" key="2">
    <source>
        <dbReference type="EMBL" id="MFF0501280.1"/>
    </source>
</evidence>
<organism evidence="2 3">
    <name type="scientific">Nocardia aobensis</name>
    <dbReference type="NCBI Taxonomy" id="257277"/>
    <lineage>
        <taxon>Bacteria</taxon>
        <taxon>Bacillati</taxon>
        <taxon>Actinomycetota</taxon>
        <taxon>Actinomycetes</taxon>
        <taxon>Mycobacteriales</taxon>
        <taxon>Nocardiaceae</taxon>
        <taxon>Nocardia</taxon>
    </lineage>
</organism>
<name>A0ABW6PDN3_9NOCA</name>
<keyword evidence="3" id="KW-1185">Reference proteome</keyword>
<reference evidence="2 3" key="1">
    <citation type="submission" date="2024-10" db="EMBL/GenBank/DDBJ databases">
        <title>The Natural Products Discovery Center: Release of the First 8490 Sequenced Strains for Exploring Actinobacteria Biosynthetic Diversity.</title>
        <authorList>
            <person name="Kalkreuter E."/>
            <person name="Kautsar S.A."/>
            <person name="Yang D."/>
            <person name="Bader C.D."/>
            <person name="Teijaro C.N."/>
            <person name="Fluegel L."/>
            <person name="Davis C.M."/>
            <person name="Simpson J.R."/>
            <person name="Lauterbach L."/>
            <person name="Steele A.D."/>
            <person name="Gui C."/>
            <person name="Meng S."/>
            <person name="Li G."/>
            <person name="Viehrig K."/>
            <person name="Ye F."/>
            <person name="Su P."/>
            <person name="Kiefer A.F."/>
            <person name="Nichols A."/>
            <person name="Cepeda A.J."/>
            <person name="Yan W."/>
            <person name="Fan B."/>
            <person name="Jiang Y."/>
            <person name="Adhikari A."/>
            <person name="Zheng C.-J."/>
            <person name="Schuster L."/>
            <person name="Cowan T.M."/>
            <person name="Smanski M.J."/>
            <person name="Chevrette M.G."/>
            <person name="De Carvalho L.P.S."/>
            <person name="Shen B."/>
        </authorList>
    </citation>
    <scope>NUCLEOTIDE SEQUENCE [LARGE SCALE GENOMIC DNA]</scope>
    <source>
        <strain evidence="2 3">NPDC004119</strain>
    </source>
</reference>
<keyword evidence="2" id="KW-0560">Oxidoreductase</keyword>
<gene>
    <name evidence="2" type="ORF">ACFYU5_33130</name>
</gene>
<feature type="domain" description="Styrene monooxygenase StyA putative substrate binding" evidence="1">
    <location>
        <begin position="70"/>
        <end position="174"/>
    </location>
</feature>
<dbReference type="GO" id="GO:0004497">
    <property type="term" value="F:monooxygenase activity"/>
    <property type="evidence" value="ECO:0007669"/>
    <property type="project" value="UniProtKB-KW"/>
</dbReference>
<dbReference type="Gene3D" id="3.50.50.60">
    <property type="entry name" value="FAD/NAD(P)-binding domain"/>
    <property type="match status" value="2"/>
</dbReference>
<dbReference type="RefSeq" id="WP_387401307.1">
    <property type="nucleotide sequence ID" value="NZ_JBIAMT010000008.1"/>
</dbReference>
<keyword evidence="2" id="KW-0503">Monooxygenase</keyword>
<accession>A0ABW6PDN3</accession>
<dbReference type="SUPFAM" id="SSF51905">
    <property type="entry name" value="FAD/NAD(P)-binding domain"/>
    <property type="match status" value="1"/>
</dbReference>
<dbReference type="InterPro" id="IPR036188">
    <property type="entry name" value="FAD/NAD-bd_sf"/>
</dbReference>
<comment type="caution">
    <text evidence="2">The sequence shown here is derived from an EMBL/GenBank/DDBJ whole genome shotgun (WGS) entry which is preliminary data.</text>
</comment>
<sequence length="319" mass="34283">MSVDREPKVRWSGHFSRPAQSVDQRTVFSRWLSAFVERGGRLEIADPSLSEIDSRAQHFDLTVVTRAGRELASCFPPDTSWRLPAEPMRKLAVLYLDGVVPDPDDLGTYVALPGVGEVISYPGLTGAPGHERRCDTVLFEAVPGGPLDVFSREETLPDHFARAMLVIKSFLPAEVGDRFRHAIPTDAGASLVGSIVPVMRQPVGTLPSGTPVLGGGDVVCRMDPGGAQGANNAVRCASVYGDAILRHTGSFDREWMAATAAPWLADVAYPAARWTMTLLDPPPPVQDLMLAAEHDPGLADTFADIFDRPANMEALSAGS</sequence>
<dbReference type="Proteomes" id="UP001601442">
    <property type="component" value="Unassembled WGS sequence"/>
</dbReference>
<dbReference type="InterPro" id="IPR041654">
    <property type="entry name" value="StyA_sbd"/>
</dbReference>
<proteinExistence type="predicted"/>
<evidence type="ECO:0000313" key="3">
    <source>
        <dbReference type="Proteomes" id="UP001601442"/>
    </source>
</evidence>
<dbReference type="EMBL" id="JBIAMT010000008">
    <property type="protein sequence ID" value="MFF0501280.1"/>
    <property type="molecule type" value="Genomic_DNA"/>
</dbReference>
<dbReference type="Pfam" id="PF17885">
    <property type="entry name" value="Smoa_sbd"/>
    <property type="match status" value="1"/>
</dbReference>